<organism evidence="5 6">
    <name type="scientific">Oceanobacillus sojae</name>
    <dbReference type="NCBI Taxonomy" id="582851"/>
    <lineage>
        <taxon>Bacteria</taxon>
        <taxon>Bacillati</taxon>
        <taxon>Bacillota</taxon>
        <taxon>Bacilli</taxon>
        <taxon>Bacillales</taxon>
        <taxon>Bacillaceae</taxon>
        <taxon>Oceanobacillus</taxon>
    </lineage>
</organism>
<dbReference type="PROSITE" id="PS51186">
    <property type="entry name" value="GNAT"/>
    <property type="match status" value="1"/>
</dbReference>
<dbReference type="GO" id="GO:0008999">
    <property type="term" value="F:protein-N-terminal-alanine acetyltransferase activity"/>
    <property type="evidence" value="ECO:0007669"/>
    <property type="project" value="TreeGrafter"/>
</dbReference>
<comment type="similarity">
    <text evidence="3">Belongs to the acetyltransferase family. RimJ subfamily.</text>
</comment>
<keyword evidence="6" id="KW-1185">Reference proteome</keyword>
<dbReference type="EMBL" id="BJYM01000012">
    <property type="protein sequence ID" value="GEN88155.1"/>
    <property type="molecule type" value="Genomic_DNA"/>
</dbReference>
<feature type="domain" description="N-acetyltransferase" evidence="4">
    <location>
        <begin position="2"/>
        <end position="166"/>
    </location>
</feature>
<evidence type="ECO:0000313" key="5">
    <source>
        <dbReference type="EMBL" id="GEN88155.1"/>
    </source>
</evidence>
<keyword evidence="2" id="KW-0012">Acyltransferase</keyword>
<dbReference type="InterPro" id="IPR051531">
    <property type="entry name" value="N-acetyltransferase"/>
</dbReference>
<dbReference type="Proteomes" id="UP000321558">
    <property type="component" value="Unassembled WGS sequence"/>
</dbReference>
<dbReference type="GO" id="GO:0005737">
    <property type="term" value="C:cytoplasm"/>
    <property type="evidence" value="ECO:0007669"/>
    <property type="project" value="TreeGrafter"/>
</dbReference>
<dbReference type="RefSeq" id="WP_147211098.1">
    <property type="nucleotide sequence ID" value="NZ_BJYM01000012.1"/>
</dbReference>
<sequence length="166" mass="19389">MIHIASLQMEDEDKLYAFESNNRNYFEKFVPSRGDDYYQKDYFRDRLKELLKEQADKQSYFYLIKDTNGEILGRINLTDIDYSLKSGFLGYRVGEAYTGKGVAGQALELLKKEAKMLKLKEIKAQTTADNIASQKVLKKRGFEEISREETTYEGKHLTFVYYQADL</sequence>
<comment type="caution">
    <text evidence="5">The sequence shown here is derived from an EMBL/GenBank/DDBJ whole genome shotgun (WGS) entry which is preliminary data.</text>
</comment>
<dbReference type="PANTHER" id="PTHR43792">
    <property type="entry name" value="GNAT FAMILY, PUTATIVE (AFU_ORTHOLOGUE AFUA_3G00765)-RELATED-RELATED"/>
    <property type="match status" value="1"/>
</dbReference>
<dbReference type="AlphaFoldDB" id="A0A511ZL38"/>
<dbReference type="Pfam" id="PF13302">
    <property type="entry name" value="Acetyltransf_3"/>
    <property type="match status" value="1"/>
</dbReference>
<dbReference type="PANTHER" id="PTHR43792:SF8">
    <property type="entry name" value="[RIBOSOMAL PROTEIN US5]-ALANINE N-ACETYLTRANSFERASE"/>
    <property type="match status" value="1"/>
</dbReference>
<dbReference type="InterPro" id="IPR016181">
    <property type="entry name" value="Acyl_CoA_acyltransferase"/>
</dbReference>
<evidence type="ECO:0000256" key="3">
    <source>
        <dbReference type="ARBA" id="ARBA00038502"/>
    </source>
</evidence>
<dbReference type="SUPFAM" id="SSF55729">
    <property type="entry name" value="Acyl-CoA N-acyltransferases (Nat)"/>
    <property type="match status" value="1"/>
</dbReference>
<evidence type="ECO:0000313" key="6">
    <source>
        <dbReference type="Proteomes" id="UP000321558"/>
    </source>
</evidence>
<protein>
    <submittedName>
        <fullName evidence="5">N-acetyltransferase</fullName>
    </submittedName>
</protein>
<accession>A0A511ZL38</accession>
<dbReference type="InterPro" id="IPR000182">
    <property type="entry name" value="GNAT_dom"/>
</dbReference>
<keyword evidence="1 5" id="KW-0808">Transferase</keyword>
<gene>
    <name evidence="5" type="ORF">OSO01_28940</name>
</gene>
<evidence type="ECO:0000256" key="2">
    <source>
        <dbReference type="ARBA" id="ARBA00023315"/>
    </source>
</evidence>
<proteinExistence type="inferred from homology"/>
<dbReference type="OrthoDB" id="9801656at2"/>
<name>A0A511ZL38_9BACI</name>
<evidence type="ECO:0000256" key="1">
    <source>
        <dbReference type="ARBA" id="ARBA00022679"/>
    </source>
</evidence>
<dbReference type="Gene3D" id="3.40.630.30">
    <property type="match status" value="1"/>
</dbReference>
<reference evidence="5 6" key="1">
    <citation type="submission" date="2019-07" db="EMBL/GenBank/DDBJ databases">
        <title>Whole genome shotgun sequence of Oceanobacillus sojae NBRC 105379.</title>
        <authorList>
            <person name="Hosoyama A."/>
            <person name="Uohara A."/>
            <person name="Ohji S."/>
            <person name="Ichikawa N."/>
        </authorList>
    </citation>
    <scope>NUCLEOTIDE SEQUENCE [LARGE SCALE GENOMIC DNA]</scope>
    <source>
        <strain evidence="5 6">NBRC 105379</strain>
    </source>
</reference>
<evidence type="ECO:0000259" key="4">
    <source>
        <dbReference type="PROSITE" id="PS51186"/>
    </source>
</evidence>